<sequence length="338" mass="39496">MRFLILDTYARPILAHFAQNHPETRSLTYTAELKLLLGQLYGTADFYAKNLRLLGHPAQDIIVNYEALQKKWGRENNIYFWQNILERQILDYKPDILYCQNLFSPGNAFLHKIKKNVKAFIVGQVASPMEFNHNLLTSYDLILTSFPHFVDRFKNLGIKSEYFRIAFEETVLQSLKKGKKEYGAIFVGGFSKHHHGQWVMDTATDIWGYGLQIKTSPKYHGEAWGIDMYNLLYNSRISLNRHIDVAENYANNMRLFESTGVGAMLITDYKDNLPELFKIGTEIETYRTKKELVEKVNYYLAHNKERAQIAKSGQKRTLKEHTYIKRMTELLKILSKYL</sequence>
<organism evidence="2 3">
    <name type="scientific">Candidatus Yanofskybacteria bacterium RIFCSPHIGHO2_02_FULL_41_11</name>
    <dbReference type="NCBI Taxonomy" id="1802675"/>
    <lineage>
        <taxon>Bacteria</taxon>
        <taxon>Candidatus Yanofskyibacteriota</taxon>
    </lineage>
</organism>
<evidence type="ECO:0000259" key="1">
    <source>
        <dbReference type="Pfam" id="PF13524"/>
    </source>
</evidence>
<comment type="caution">
    <text evidence="2">The sequence shown here is derived from an EMBL/GenBank/DDBJ whole genome shotgun (WGS) entry which is preliminary data.</text>
</comment>
<gene>
    <name evidence="2" type="ORF">A3J46_01845</name>
</gene>
<proteinExistence type="predicted"/>
<dbReference type="AlphaFoldDB" id="A0A1F8F8A4"/>
<evidence type="ECO:0000313" key="3">
    <source>
        <dbReference type="Proteomes" id="UP000177167"/>
    </source>
</evidence>
<protein>
    <recommendedName>
        <fullName evidence="1">Spore protein YkvP/CgeB glycosyl transferase-like domain-containing protein</fullName>
    </recommendedName>
</protein>
<dbReference type="Proteomes" id="UP000177167">
    <property type="component" value="Unassembled WGS sequence"/>
</dbReference>
<accession>A0A1F8F8A4</accession>
<dbReference type="EMBL" id="MGJP01000061">
    <property type="protein sequence ID" value="OGN08489.1"/>
    <property type="molecule type" value="Genomic_DNA"/>
</dbReference>
<feature type="domain" description="Spore protein YkvP/CgeB glycosyl transferase-like" evidence="1">
    <location>
        <begin position="205"/>
        <end position="331"/>
    </location>
</feature>
<name>A0A1F8F8A4_9BACT</name>
<dbReference type="Pfam" id="PF13524">
    <property type="entry name" value="Glyco_trans_1_2"/>
    <property type="match status" value="1"/>
</dbReference>
<dbReference type="InterPro" id="IPR055259">
    <property type="entry name" value="YkvP/CgeB_Glyco_trans-like"/>
</dbReference>
<dbReference type="SUPFAM" id="SSF53756">
    <property type="entry name" value="UDP-Glycosyltransferase/glycogen phosphorylase"/>
    <property type="match status" value="1"/>
</dbReference>
<evidence type="ECO:0000313" key="2">
    <source>
        <dbReference type="EMBL" id="OGN08489.1"/>
    </source>
</evidence>
<reference evidence="2 3" key="1">
    <citation type="journal article" date="2016" name="Nat. Commun.">
        <title>Thousands of microbial genomes shed light on interconnected biogeochemical processes in an aquifer system.</title>
        <authorList>
            <person name="Anantharaman K."/>
            <person name="Brown C.T."/>
            <person name="Hug L.A."/>
            <person name="Sharon I."/>
            <person name="Castelle C.J."/>
            <person name="Probst A.J."/>
            <person name="Thomas B.C."/>
            <person name="Singh A."/>
            <person name="Wilkins M.J."/>
            <person name="Karaoz U."/>
            <person name="Brodie E.L."/>
            <person name="Williams K.H."/>
            <person name="Hubbard S.S."/>
            <person name="Banfield J.F."/>
        </authorList>
    </citation>
    <scope>NUCLEOTIDE SEQUENCE [LARGE SCALE GENOMIC DNA]</scope>
</reference>